<comment type="subcellular location">
    <subcellularLocation>
        <location evidence="1">Cell membrane</location>
        <topology evidence="1">Multi-pass membrane protein</topology>
    </subcellularLocation>
</comment>
<dbReference type="GeneTree" id="ENSGT00950000182788"/>
<dbReference type="Ensembl" id="ENSMSIT00000032613.1">
    <property type="protein sequence ID" value="ENSMSIP00000025854.1"/>
    <property type="gene ID" value="ENSMSIG00000021788.1"/>
</dbReference>
<dbReference type="InterPro" id="IPR004073">
    <property type="entry name" value="GPCR_3_vmron_rcpt_2"/>
</dbReference>
<dbReference type="SUPFAM" id="SSF53822">
    <property type="entry name" value="Periplasmic binding protein-like I"/>
    <property type="match status" value="1"/>
</dbReference>
<reference evidence="15" key="1">
    <citation type="submission" date="2025-08" db="UniProtKB">
        <authorList>
            <consortium name="Ensembl"/>
        </authorList>
    </citation>
    <scope>IDENTIFICATION</scope>
</reference>
<keyword evidence="6" id="KW-0297">G-protein coupled receptor</keyword>
<protein>
    <recommendedName>
        <fullName evidence="11">Parathyroid cell calcium-sensing receptor</fullName>
    </recommendedName>
</protein>
<dbReference type="CDD" id="cd15283">
    <property type="entry name" value="7tmC_V2R_pheromone"/>
    <property type="match status" value="1"/>
</dbReference>
<organism evidence="15 16">
    <name type="scientific">Mus spicilegus</name>
    <name type="common">Mound-building mouse</name>
    <dbReference type="NCBI Taxonomy" id="10103"/>
    <lineage>
        <taxon>Eukaryota</taxon>
        <taxon>Metazoa</taxon>
        <taxon>Chordata</taxon>
        <taxon>Craniata</taxon>
        <taxon>Vertebrata</taxon>
        <taxon>Euteleostomi</taxon>
        <taxon>Mammalia</taxon>
        <taxon>Eutheria</taxon>
        <taxon>Euarchontoglires</taxon>
        <taxon>Glires</taxon>
        <taxon>Rodentia</taxon>
        <taxon>Myomorpha</taxon>
        <taxon>Muroidea</taxon>
        <taxon>Muridae</taxon>
        <taxon>Murinae</taxon>
        <taxon>Mus</taxon>
        <taxon>Mus</taxon>
    </lineage>
</organism>
<reference evidence="15" key="2">
    <citation type="submission" date="2025-09" db="UniProtKB">
        <authorList>
            <consortium name="Ensembl"/>
        </authorList>
    </citation>
    <scope>IDENTIFICATION</scope>
</reference>
<dbReference type="InterPro" id="IPR028082">
    <property type="entry name" value="Peripla_BP_I"/>
</dbReference>
<dbReference type="Pfam" id="PF00003">
    <property type="entry name" value="7tm_3"/>
    <property type="match status" value="1"/>
</dbReference>
<dbReference type="FunFam" id="3.40.50.2300:FF:000125">
    <property type="entry name" value="Vomeronasal 2, receptor 88"/>
    <property type="match status" value="1"/>
</dbReference>
<dbReference type="InterPro" id="IPR017978">
    <property type="entry name" value="GPCR_3_C"/>
</dbReference>
<name>A0A8C6HSE8_MUSSI</name>
<dbReference type="Gene3D" id="2.10.50.30">
    <property type="entry name" value="GPCR, family 3, nine cysteines domain"/>
    <property type="match status" value="1"/>
</dbReference>
<dbReference type="GO" id="GO:0005886">
    <property type="term" value="C:plasma membrane"/>
    <property type="evidence" value="ECO:0007669"/>
    <property type="project" value="UniProtKB-SubCell"/>
</dbReference>
<feature type="chain" id="PRO_5034006459" description="Parathyroid cell calcium-sensing receptor" evidence="13">
    <location>
        <begin position="22"/>
        <end position="795"/>
    </location>
</feature>
<evidence type="ECO:0000256" key="7">
    <source>
        <dbReference type="ARBA" id="ARBA00023136"/>
    </source>
</evidence>
<accession>A0A8C6HSE8</accession>
<dbReference type="InterPro" id="IPR011500">
    <property type="entry name" value="GPCR_3_9-Cys_dom"/>
</dbReference>
<evidence type="ECO:0000256" key="9">
    <source>
        <dbReference type="ARBA" id="ARBA00023180"/>
    </source>
</evidence>
<dbReference type="Pfam" id="PF07562">
    <property type="entry name" value="NCD3G"/>
    <property type="match status" value="1"/>
</dbReference>
<evidence type="ECO:0000256" key="12">
    <source>
        <dbReference type="SAM" id="Phobius"/>
    </source>
</evidence>
<evidence type="ECO:0000256" key="3">
    <source>
        <dbReference type="ARBA" id="ARBA00022692"/>
    </source>
</evidence>
<keyword evidence="3 12" id="KW-0812">Transmembrane</keyword>
<evidence type="ECO:0000256" key="1">
    <source>
        <dbReference type="ARBA" id="ARBA00004651"/>
    </source>
</evidence>
<sequence length="795" mass="90462">MYFTFNCLFLLLQSLFTPVEMTRKSCYEFWNPSTYMKADIILGAFIPIFILLEGPKEIQEFIWIQPDIVLENILPQWKNYQYLMTLYFAIDEINKDTHLLPNVTLGFHIYNAFNFHPRTLEGPLMWLSGRNEFIPNYKCKTQYKALGIISGTRSEYSAGIGSLLERYKIPQVSFALLLQVNYGPFDSMLSDKDTFPSLYQMSPKDTALTQGVISVLLHFGWKWVGVIVSDDLKGMEFLSHLKAEMVSEDICVAFTKSLKTNWKVQFTSGVALANLNHHPQVNVNIVYGDIDDLLYFCLENKLLSSRRKVWIMAKLHLVYLESVFFKRKDLINFFTGSLLFSKKRNIPGFKNFLESLTPSYYPGEFYFYKFWIDKFDCAPPDLLCGRNKPCPLNITLKNKEGENDLMIPSEASYSIWNTVYAVAHAIQDMFLRKTEIGSHEDKNHDRFLPWQTPQSVCTQSCGPGFWKILQEERPVCCFSCVPCPEKHISNLTDQQKCIACLIQEYPNPERNHCLPKSATFLSFEDPLGMSLACMALGFSVSTAAVLGIFLKYQDSPIIKANNLTLSYILLISLLLCFLCSFLFIGHPNTVSCILQQITFALVFTLALSTVLAKTITVILAFRALKPGRTMRRLFVLGIYNAVIPICVLIQLITSGIWLGTSPPYIDTDSYSEHAHIIILCNKGSVTAFYCILVYLGTLALGSFTVAFLARNLPDTFNEAKFLTFSMVVFCSVWVTFVPVYQSTKAKAMVAVEVFSILASSAGLLACIFFPKCYIILREPDKSNLKCFKNKTRIKK</sequence>
<dbReference type="PANTHER" id="PTHR24061:SF545">
    <property type="entry name" value="VOMERONASAL 2, RECEPTOR 118-RELATED"/>
    <property type="match status" value="1"/>
</dbReference>
<evidence type="ECO:0000256" key="6">
    <source>
        <dbReference type="ARBA" id="ARBA00023040"/>
    </source>
</evidence>
<dbReference type="PRINTS" id="PR00248">
    <property type="entry name" value="GPCRMGR"/>
</dbReference>
<evidence type="ECO:0000313" key="16">
    <source>
        <dbReference type="Proteomes" id="UP000694415"/>
    </source>
</evidence>
<evidence type="ECO:0000313" key="15">
    <source>
        <dbReference type="Ensembl" id="ENSMSIP00000025854.1"/>
    </source>
</evidence>
<evidence type="ECO:0000259" key="14">
    <source>
        <dbReference type="PROSITE" id="PS50259"/>
    </source>
</evidence>
<dbReference type="Gene3D" id="3.40.50.2300">
    <property type="match status" value="2"/>
</dbReference>
<keyword evidence="16" id="KW-1185">Reference proteome</keyword>
<dbReference type="FunFam" id="3.40.50.2300:FF:000388">
    <property type="entry name" value="Vomeronasal 2, receptor 23"/>
    <property type="match status" value="1"/>
</dbReference>
<dbReference type="PANTHER" id="PTHR24061">
    <property type="entry name" value="CALCIUM-SENSING RECEPTOR-RELATED"/>
    <property type="match status" value="1"/>
</dbReference>
<feature type="transmembrane region" description="Helical" evidence="12">
    <location>
        <begin position="633"/>
        <end position="658"/>
    </location>
</feature>
<keyword evidence="10" id="KW-0807">Transducer</keyword>
<dbReference type="Proteomes" id="UP000694415">
    <property type="component" value="Unplaced"/>
</dbReference>
<evidence type="ECO:0000256" key="8">
    <source>
        <dbReference type="ARBA" id="ARBA00023170"/>
    </source>
</evidence>
<keyword evidence="5 12" id="KW-1133">Transmembrane helix</keyword>
<dbReference type="Pfam" id="PF01094">
    <property type="entry name" value="ANF_receptor"/>
    <property type="match status" value="1"/>
</dbReference>
<feature type="transmembrane region" description="Helical" evidence="12">
    <location>
        <begin position="721"/>
        <end position="741"/>
    </location>
</feature>
<feature type="transmembrane region" description="Helical" evidence="12">
    <location>
        <begin position="753"/>
        <end position="776"/>
    </location>
</feature>
<evidence type="ECO:0000256" key="13">
    <source>
        <dbReference type="SAM" id="SignalP"/>
    </source>
</evidence>
<feature type="transmembrane region" description="Helical" evidence="12">
    <location>
        <begin position="562"/>
        <end position="585"/>
    </location>
</feature>
<keyword evidence="8" id="KW-0675">Receptor</keyword>
<dbReference type="InterPro" id="IPR000068">
    <property type="entry name" value="GPCR_3_Ca_sens_rcpt-rel"/>
</dbReference>
<dbReference type="FunFam" id="2.10.50.30:FF:000016">
    <property type="entry name" value="Vomeronasal 2, receptor 18"/>
    <property type="match status" value="1"/>
</dbReference>
<dbReference type="InterPro" id="IPR001828">
    <property type="entry name" value="ANF_lig-bd_rcpt"/>
</dbReference>
<evidence type="ECO:0000256" key="5">
    <source>
        <dbReference type="ARBA" id="ARBA00022989"/>
    </source>
</evidence>
<dbReference type="GO" id="GO:0004930">
    <property type="term" value="F:G protein-coupled receptor activity"/>
    <property type="evidence" value="ECO:0007669"/>
    <property type="project" value="UniProtKB-KW"/>
</dbReference>
<dbReference type="PROSITE" id="PS50259">
    <property type="entry name" value="G_PROTEIN_RECEP_F3_4"/>
    <property type="match status" value="1"/>
</dbReference>
<keyword evidence="7 12" id="KW-0472">Membrane</keyword>
<keyword evidence="9" id="KW-0325">Glycoprotein</keyword>
<feature type="signal peptide" evidence="13">
    <location>
        <begin position="1"/>
        <end position="21"/>
    </location>
</feature>
<feature type="transmembrane region" description="Helical" evidence="12">
    <location>
        <begin position="597"/>
        <end position="621"/>
    </location>
</feature>
<proteinExistence type="predicted"/>
<evidence type="ECO:0000256" key="4">
    <source>
        <dbReference type="ARBA" id="ARBA00022729"/>
    </source>
</evidence>
<feature type="domain" description="G-protein coupled receptors family 3 profile" evidence="14">
    <location>
        <begin position="527"/>
        <end position="791"/>
    </location>
</feature>
<feature type="transmembrane region" description="Helical" evidence="12">
    <location>
        <begin position="686"/>
        <end position="709"/>
    </location>
</feature>
<dbReference type="InterPro" id="IPR000337">
    <property type="entry name" value="GPCR_3"/>
</dbReference>
<dbReference type="PRINTS" id="PR01535">
    <property type="entry name" value="VOMERONASL2R"/>
</dbReference>
<keyword evidence="4 13" id="KW-0732">Signal</keyword>
<keyword evidence="2" id="KW-1003">Cell membrane</keyword>
<evidence type="ECO:0000256" key="2">
    <source>
        <dbReference type="ARBA" id="ARBA00022475"/>
    </source>
</evidence>
<dbReference type="InterPro" id="IPR038550">
    <property type="entry name" value="GPCR_3_9-Cys_sf"/>
</dbReference>
<evidence type="ECO:0000256" key="11">
    <source>
        <dbReference type="ARBA" id="ARBA00076805"/>
    </source>
</evidence>
<evidence type="ECO:0000256" key="10">
    <source>
        <dbReference type="ARBA" id="ARBA00023224"/>
    </source>
</evidence>
<feature type="transmembrane region" description="Helical" evidence="12">
    <location>
        <begin position="527"/>
        <end position="550"/>
    </location>
</feature>
<dbReference type="AlphaFoldDB" id="A0A8C6HSE8"/>